<evidence type="ECO:0000256" key="3">
    <source>
        <dbReference type="SAM" id="SignalP"/>
    </source>
</evidence>
<dbReference type="Gene3D" id="2.60.40.10">
    <property type="entry name" value="Immunoglobulins"/>
    <property type="match status" value="2"/>
</dbReference>
<feature type="signal peptide" evidence="3">
    <location>
        <begin position="1"/>
        <end position="18"/>
    </location>
</feature>
<gene>
    <name evidence="5" type="primary">Nfu_g_1_000118</name>
</gene>
<dbReference type="AlphaFoldDB" id="A0A1A7WA06"/>
<keyword evidence="2" id="KW-0812">Transmembrane</keyword>
<sequence>MVILFSLLFSAFFSPVFGKEWKASVVPSLDALASSCVVVPCTFTHPHENLPDSRLRGIWHQNNKKEDIIYHEDRSSVLDNFKDRTKILGDLGGGNCTLEIMSVKNHDNGPFCFRIEIVKDNKPTDQKFSFSESCVHLNMLNDPPKPILGPIKTATPGKPYTVTCSVRHTCPSHMPTITWSHGSKDDVTEFYKDINSGNWETVSILTFIPDEKHDDTELICTATFNGEKASATRVTLNVKRIENNNHIIIPVMVAVGTAVVFGFFCIFMVKKYKGRIQELQGQEGSMWNRMSRLSRRLQSGGSEPSRSNQRSMWSRFSRRPARDTGDGSYHPNNVTPKSYGEQKVSKPRCPSPKSQPKSYNCKQDYDDDYTNTADLNIYGNV</sequence>
<proteinExistence type="predicted"/>
<dbReference type="InterPro" id="IPR007110">
    <property type="entry name" value="Ig-like_dom"/>
</dbReference>
<dbReference type="PROSITE" id="PS50835">
    <property type="entry name" value="IG_LIKE"/>
    <property type="match status" value="1"/>
</dbReference>
<feature type="compositionally biased region" description="Polar residues" evidence="1">
    <location>
        <begin position="352"/>
        <end position="361"/>
    </location>
</feature>
<dbReference type="PANTHER" id="PTHR46484">
    <property type="entry name" value="SI:CH211-171H4.5-RELATED"/>
    <property type="match status" value="1"/>
</dbReference>
<evidence type="ECO:0000259" key="4">
    <source>
        <dbReference type="PROSITE" id="PS50835"/>
    </source>
</evidence>
<keyword evidence="3" id="KW-0732">Signal</keyword>
<feature type="region of interest" description="Disordered" evidence="1">
    <location>
        <begin position="293"/>
        <end position="366"/>
    </location>
</feature>
<dbReference type="EMBL" id="HADW01000961">
    <property type="protein sequence ID" value="SBP02361.1"/>
    <property type="molecule type" value="Transcribed_RNA"/>
</dbReference>
<name>A0A1A7WA06_9TELE</name>
<keyword evidence="2" id="KW-0472">Membrane</keyword>
<dbReference type="SUPFAM" id="SSF48726">
    <property type="entry name" value="Immunoglobulin"/>
    <property type="match status" value="2"/>
</dbReference>
<protein>
    <recommendedName>
        <fullName evidence="4">Ig-like domain-containing protein</fullName>
    </recommendedName>
</protein>
<feature type="compositionally biased region" description="Polar residues" evidence="1">
    <location>
        <begin position="304"/>
        <end position="314"/>
    </location>
</feature>
<evidence type="ECO:0000256" key="2">
    <source>
        <dbReference type="SAM" id="Phobius"/>
    </source>
</evidence>
<dbReference type="PANTHER" id="PTHR46484:SF7">
    <property type="entry name" value="MYELIN-ASSOCIATED GLYCOPROTEIN-LIKE-RELATED"/>
    <property type="match status" value="1"/>
</dbReference>
<reference evidence="5" key="1">
    <citation type="submission" date="2016-05" db="EMBL/GenBank/DDBJ databases">
        <authorList>
            <person name="Lavstsen T."/>
            <person name="Jespersen J.S."/>
        </authorList>
    </citation>
    <scope>NUCLEOTIDE SEQUENCE</scope>
    <source>
        <tissue evidence="5">Brain</tissue>
    </source>
</reference>
<accession>A0A1A7WA06</accession>
<organism evidence="5">
    <name type="scientific">Iconisemion striatum</name>
    <dbReference type="NCBI Taxonomy" id="60296"/>
    <lineage>
        <taxon>Eukaryota</taxon>
        <taxon>Metazoa</taxon>
        <taxon>Chordata</taxon>
        <taxon>Craniata</taxon>
        <taxon>Vertebrata</taxon>
        <taxon>Euteleostomi</taxon>
        <taxon>Actinopterygii</taxon>
        <taxon>Neopterygii</taxon>
        <taxon>Teleostei</taxon>
        <taxon>Neoteleostei</taxon>
        <taxon>Acanthomorphata</taxon>
        <taxon>Ovalentaria</taxon>
        <taxon>Atherinomorphae</taxon>
        <taxon>Cyprinodontiformes</taxon>
        <taxon>Nothobranchiidae</taxon>
        <taxon>Iconisemion</taxon>
    </lineage>
</organism>
<dbReference type="InterPro" id="IPR013783">
    <property type="entry name" value="Ig-like_fold"/>
</dbReference>
<feature type="domain" description="Ig-like" evidence="4">
    <location>
        <begin position="143"/>
        <end position="237"/>
    </location>
</feature>
<feature type="chain" id="PRO_5008362103" description="Ig-like domain-containing protein" evidence="3">
    <location>
        <begin position="19"/>
        <end position="381"/>
    </location>
</feature>
<evidence type="ECO:0000256" key="1">
    <source>
        <dbReference type="SAM" id="MobiDB-lite"/>
    </source>
</evidence>
<keyword evidence="2" id="KW-1133">Transmembrane helix</keyword>
<reference evidence="5" key="2">
    <citation type="submission" date="2016-06" db="EMBL/GenBank/DDBJ databases">
        <title>The genome of a short-lived fish provides insights into sex chromosome evolution and the genetic control of aging.</title>
        <authorList>
            <person name="Reichwald K."/>
            <person name="Felder M."/>
            <person name="Petzold A."/>
            <person name="Koch P."/>
            <person name="Groth M."/>
            <person name="Platzer M."/>
        </authorList>
    </citation>
    <scope>NUCLEOTIDE SEQUENCE</scope>
    <source>
        <tissue evidence="5">Brain</tissue>
    </source>
</reference>
<evidence type="ECO:0000313" key="5">
    <source>
        <dbReference type="EMBL" id="SBP02361.1"/>
    </source>
</evidence>
<feature type="transmembrane region" description="Helical" evidence="2">
    <location>
        <begin position="247"/>
        <end position="269"/>
    </location>
</feature>
<dbReference type="InterPro" id="IPR036179">
    <property type="entry name" value="Ig-like_dom_sf"/>
</dbReference>